<protein>
    <submittedName>
        <fullName evidence="1">Uncharacterized protein</fullName>
    </submittedName>
</protein>
<dbReference type="OrthoDB" id="6432525at2759"/>
<dbReference type="EMBL" id="LR899014">
    <property type="protein sequence ID" value="CAD7092405.1"/>
    <property type="molecule type" value="Genomic_DNA"/>
</dbReference>
<dbReference type="Proteomes" id="UP000594454">
    <property type="component" value="Chromosome 6"/>
</dbReference>
<proteinExistence type="predicted"/>
<gene>
    <name evidence="1" type="ORF">HERILL_LOCUS14765</name>
</gene>
<dbReference type="InterPro" id="IPR036273">
    <property type="entry name" value="CRAL/TRIO_N_dom_sf"/>
</dbReference>
<evidence type="ECO:0000313" key="2">
    <source>
        <dbReference type="Proteomes" id="UP000594454"/>
    </source>
</evidence>
<organism evidence="1 2">
    <name type="scientific">Hermetia illucens</name>
    <name type="common">Black soldier fly</name>
    <dbReference type="NCBI Taxonomy" id="343691"/>
    <lineage>
        <taxon>Eukaryota</taxon>
        <taxon>Metazoa</taxon>
        <taxon>Ecdysozoa</taxon>
        <taxon>Arthropoda</taxon>
        <taxon>Hexapoda</taxon>
        <taxon>Insecta</taxon>
        <taxon>Pterygota</taxon>
        <taxon>Neoptera</taxon>
        <taxon>Endopterygota</taxon>
        <taxon>Diptera</taxon>
        <taxon>Brachycera</taxon>
        <taxon>Stratiomyomorpha</taxon>
        <taxon>Stratiomyidae</taxon>
        <taxon>Hermetiinae</taxon>
        <taxon>Hermetia</taxon>
    </lineage>
</organism>
<evidence type="ECO:0000313" key="1">
    <source>
        <dbReference type="EMBL" id="CAD7092405.1"/>
    </source>
</evidence>
<keyword evidence="2" id="KW-1185">Reference proteome</keyword>
<dbReference type="SUPFAM" id="SSF46938">
    <property type="entry name" value="CRAL/TRIO N-terminal domain"/>
    <property type="match status" value="1"/>
</dbReference>
<sequence length="91" mass="10789">MKAISVENQYEKFSDLEKSEVLKLMEWTNRQKHLPDIEEIEAILFLYSCHNSMELAKQTVDLNFTLRTLCPEFFAKRDTSSSDIQRAMKVW</sequence>
<dbReference type="InParanoid" id="A0A7R8V3Y0"/>
<dbReference type="AlphaFoldDB" id="A0A7R8V3Y0"/>
<name>A0A7R8V3Y0_HERIL</name>
<accession>A0A7R8V3Y0</accession>
<reference evidence="1 2" key="1">
    <citation type="submission" date="2020-11" db="EMBL/GenBank/DDBJ databases">
        <authorList>
            <person name="Wallbank WR R."/>
            <person name="Pardo Diaz C."/>
            <person name="Kozak K."/>
            <person name="Martin S."/>
            <person name="Jiggins C."/>
            <person name="Moest M."/>
            <person name="Warren A I."/>
            <person name="Generalovic N T."/>
            <person name="Byers J.R.P. K."/>
            <person name="Montejo-Kovacevich G."/>
            <person name="Yen C E."/>
        </authorList>
    </citation>
    <scope>NUCLEOTIDE SEQUENCE [LARGE SCALE GENOMIC DNA]</scope>
</reference>